<proteinExistence type="predicted"/>
<protein>
    <submittedName>
        <fullName evidence="1">Uncharacterized protein</fullName>
    </submittedName>
</protein>
<accession>A0A8S5UNS3</accession>
<organism evidence="1">
    <name type="scientific">Podoviridae sp. ctG4L18</name>
    <dbReference type="NCBI Taxonomy" id="2825234"/>
    <lineage>
        <taxon>Viruses</taxon>
        <taxon>Duplodnaviria</taxon>
        <taxon>Heunggongvirae</taxon>
        <taxon>Uroviricota</taxon>
        <taxon>Caudoviricetes</taxon>
    </lineage>
</organism>
<name>A0A8S5UNS3_9CAUD</name>
<reference evidence="1" key="1">
    <citation type="journal article" date="2021" name="Proc. Natl. Acad. Sci. U.S.A.">
        <title>A Catalog of Tens of Thousands of Viruses from Human Metagenomes Reveals Hidden Associations with Chronic Diseases.</title>
        <authorList>
            <person name="Tisza M.J."/>
            <person name="Buck C.B."/>
        </authorList>
    </citation>
    <scope>NUCLEOTIDE SEQUENCE</scope>
    <source>
        <strain evidence="1">CtG4L18</strain>
    </source>
</reference>
<evidence type="ECO:0000313" key="1">
    <source>
        <dbReference type="EMBL" id="DAF96144.1"/>
    </source>
</evidence>
<sequence>MKHGIHLKTECGQEKLLLSILASKTGQVTCLTTCSWNMIQS</sequence>
<dbReference type="EMBL" id="BK016114">
    <property type="protein sequence ID" value="DAF96144.1"/>
    <property type="molecule type" value="Genomic_DNA"/>
</dbReference>